<dbReference type="InterPro" id="IPR050231">
    <property type="entry name" value="Iron_ascorbate_oxido_reductase"/>
</dbReference>
<dbReference type="SUPFAM" id="SSF51197">
    <property type="entry name" value="Clavaminate synthase-like"/>
    <property type="match status" value="1"/>
</dbReference>
<dbReference type="InterPro" id="IPR026992">
    <property type="entry name" value="DIOX_N"/>
</dbReference>
<keyword evidence="2" id="KW-0408">Iron</keyword>
<dbReference type="GO" id="GO:0102276">
    <property type="term" value="F:2-oxoglutarate oxygenase/decarboxylase (ethylene-forming) activity"/>
    <property type="evidence" value="ECO:0007669"/>
    <property type="project" value="UniProtKB-EC"/>
</dbReference>
<dbReference type="InterPro" id="IPR005123">
    <property type="entry name" value="Oxoglu/Fe-dep_dioxygenase_dom"/>
</dbReference>
<comment type="pathway">
    <text evidence="1">Antibiotic biosynthesis.</text>
</comment>
<dbReference type="PANTHER" id="PTHR47990">
    <property type="entry name" value="2-OXOGLUTARATE (2OG) AND FE(II)-DEPENDENT OXYGENASE SUPERFAMILY PROTEIN-RELATED"/>
    <property type="match status" value="1"/>
</dbReference>
<dbReference type="RefSeq" id="WP_172190218.1">
    <property type="nucleotide sequence ID" value="NZ_CAWPPK010000297.1"/>
</dbReference>
<dbReference type="EC" id="1.13.12.19" evidence="4"/>
<keyword evidence="2 4" id="KW-0560">Oxidoreductase</keyword>
<dbReference type="PRINTS" id="PR00682">
    <property type="entry name" value="IPNSYNTHASE"/>
</dbReference>
<evidence type="ECO:0000256" key="1">
    <source>
        <dbReference type="ARBA" id="ARBA00004792"/>
    </source>
</evidence>
<organism evidence="4 5">
    <name type="scientific">Microcoleus asticus IPMA8</name>
    <dbReference type="NCBI Taxonomy" id="2563858"/>
    <lineage>
        <taxon>Bacteria</taxon>
        <taxon>Bacillati</taxon>
        <taxon>Cyanobacteriota</taxon>
        <taxon>Cyanophyceae</taxon>
        <taxon>Oscillatoriophycideae</taxon>
        <taxon>Oscillatoriales</taxon>
        <taxon>Microcoleaceae</taxon>
        <taxon>Microcoleus</taxon>
        <taxon>Microcoleus asticus</taxon>
    </lineage>
</organism>
<reference evidence="4 5" key="1">
    <citation type="journal article" date="2020" name="Sci. Rep.">
        <title>A novel cyanobacterial geosmin producer, revising GeoA distribution and dispersion patterns in Bacteria.</title>
        <authorList>
            <person name="Churro C."/>
            <person name="Semedo-Aguiar A.P."/>
            <person name="Silva A.D."/>
            <person name="Pereira-Leal J.B."/>
            <person name="Leite R.B."/>
        </authorList>
    </citation>
    <scope>NUCLEOTIDE SEQUENCE [LARGE SCALE GENOMIC DNA]</scope>
    <source>
        <strain evidence="4 5">IPMA8</strain>
    </source>
</reference>
<protein>
    <submittedName>
        <fullName evidence="4">2-oxoglutarate-dependent ethylene/succinate-forming enzyme</fullName>
        <ecNumber evidence="4">1.13.12.19</ecNumber>
    </submittedName>
</protein>
<dbReference type="Proteomes" id="UP000702425">
    <property type="component" value="Unassembled WGS sequence"/>
</dbReference>
<evidence type="ECO:0000313" key="4">
    <source>
        <dbReference type="EMBL" id="NQE36299.1"/>
    </source>
</evidence>
<dbReference type="InterPro" id="IPR044861">
    <property type="entry name" value="IPNS-like_FE2OG_OXY"/>
</dbReference>
<dbReference type="InterPro" id="IPR027443">
    <property type="entry name" value="IPNS-like_sf"/>
</dbReference>
<accession>A0ABX2D0X3</accession>
<keyword evidence="2" id="KW-0479">Metal-binding</keyword>
<dbReference type="Pfam" id="PF14226">
    <property type="entry name" value="DIOX_N"/>
    <property type="match status" value="1"/>
</dbReference>
<evidence type="ECO:0000259" key="3">
    <source>
        <dbReference type="PROSITE" id="PS51471"/>
    </source>
</evidence>
<comment type="caution">
    <text evidence="4">The sequence shown here is derived from an EMBL/GenBank/DDBJ whole genome shotgun (WGS) entry which is preliminary data.</text>
</comment>
<dbReference type="PROSITE" id="PS51471">
    <property type="entry name" value="FE2OG_OXY"/>
    <property type="match status" value="1"/>
</dbReference>
<keyword evidence="5" id="KW-1185">Reference proteome</keyword>
<proteinExistence type="inferred from homology"/>
<comment type="similarity">
    <text evidence="2">Belongs to the iron/ascorbate-dependent oxidoreductase family.</text>
</comment>
<evidence type="ECO:0000256" key="2">
    <source>
        <dbReference type="RuleBase" id="RU003682"/>
    </source>
</evidence>
<dbReference type="EMBL" id="SRRZ01000080">
    <property type="protein sequence ID" value="NQE36299.1"/>
    <property type="molecule type" value="Genomic_DNA"/>
</dbReference>
<evidence type="ECO:0000313" key="5">
    <source>
        <dbReference type="Proteomes" id="UP000702425"/>
    </source>
</evidence>
<gene>
    <name evidence="4" type="primary">efe_2</name>
    <name evidence="4" type="ORF">E5S67_04062</name>
</gene>
<dbReference type="Pfam" id="PF03171">
    <property type="entry name" value="2OG-FeII_Oxy"/>
    <property type="match status" value="1"/>
</dbReference>
<sequence length="334" mass="37391">MATELTVDVSQIPVIDISSLVSDNRLDSVANQIRQACCGTGFFYIVEHGVDQGLQNRLEQLSRQFFALDLETKMQIRMALGGRAWRGYFPVGGELTNGKPDLKEGIYFGSELNQTHPAVQAGVPMHGANQFPEIPQFRETILEYLTVMTQLGHAVMTGIALSLNLEASYFRDSYTTEPLILFRIFNYPPQSNPQGQSWGVGEHTDYGLLTILKQDDLGGLQVKTKSGWIDAPPIANSFVCNIGDMLDRLTGGLYRSTPHRVKNVSGRDRLSFPFFFDPNFNAQLHPIEIKGAKVDDNLNERWDKASVHEFRGTYGDYVLSKAAKVFPQLRQEVL</sequence>
<feature type="domain" description="Fe2OG dioxygenase" evidence="3">
    <location>
        <begin position="175"/>
        <end position="278"/>
    </location>
</feature>
<dbReference type="Gene3D" id="2.60.120.330">
    <property type="entry name" value="B-lactam Antibiotic, Isopenicillin N Synthase, Chain"/>
    <property type="match status" value="1"/>
</dbReference>
<name>A0ABX2D0X3_9CYAN</name>